<dbReference type="Pfam" id="PF18962">
    <property type="entry name" value="Por_Secre_tail"/>
    <property type="match status" value="1"/>
</dbReference>
<evidence type="ECO:0000259" key="4">
    <source>
        <dbReference type="Pfam" id="PF18962"/>
    </source>
</evidence>
<evidence type="ECO:0000313" key="6">
    <source>
        <dbReference type="Proteomes" id="UP001108025"/>
    </source>
</evidence>
<name>A0A9Q3V472_9FLAO</name>
<dbReference type="RefSeq" id="WP_230670310.1">
    <property type="nucleotide sequence ID" value="NZ_JAJNAY010000001.1"/>
</dbReference>
<feature type="domain" description="Secretion system C-terminal sorting" evidence="4">
    <location>
        <begin position="1093"/>
        <end position="1152"/>
    </location>
</feature>
<feature type="chain" id="PRO_5040504293" evidence="2">
    <location>
        <begin position="18"/>
        <end position="1161"/>
    </location>
</feature>
<dbReference type="Pfam" id="PF10162">
    <property type="entry name" value="G8"/>
    <property type="match status" value="1"/>
</dbReference>
<keyword evidence="1 2" id="KW-0732">Signal</keyword>
<feature type="domain" description="G8" evidence="3">
    <location>
        <begin position="225"/>
        <end position="303"/>
    </location>
</feature>
<dbReference type="Gene3D" id="2.60.120.260">
    <property type="entry name" value="Galactose-binding domain-like"/>
    <property type="match status" value="1"/>
</dbReference>
<gene>
    <name evidence="5" type="ORF">LO744_14435</name>
</gene>
<dbReference type="Proteomes" id="UP001108025">
    <property type="component" value="Unassembled WGS sequence"/>
</dbReference>
<keyword evidence="6" id="KW-1185">Reference proteome</keyword>
<sequence length="1161" mass="119393">MRKLLQSCLLTFGVWSAAQTTLISPTINNGGFESGTTGWTIVNGTETNKWQVSTDAATGFSGTNSAYISNSTSAPFANAYTDTSSSTSFLYRDITFPAGEVKGNLSFKLLVQGETGTTGTIYDYLRVYLVPVSYTPTAGSIPDTSTYPNNWTLNMKGAAWTDQNIVLPNVGNSNSPVTMRLVFMWRNDSSTSTQPPAAIDDITVTSSLPGTFISVATGNWGTASTWNANAVPTSADNVTVDTGHTVTIDAASQASNALVVKGNLAYGTTPTSFAVNGNLNINASGTLNVFNGTTGKTISVTGNIVNDGVIDLSVGTTSAGNLTLNGTAVQSVSGIGTFNTGVIRNLTLSNTSAIIPNINWSINNIKIAYNLNITGAKVNLGSNKMTFGNNAAGNTFTAPTGTGFLAGGKFSRYWAATGTGSTIAAGSDPTSTSSKYPFVNATGTDRSMFITRTNATGAVAGELAAVYNDATTLTTGLSILDGAYTVTDRYNGNWAVSNEGTSVSASSYSVALLAPGIYTAGNGNSRVVAVNSTIGGAHQNGTITPGAQRITLSQTDLLAAPLYIGIANSDIPFASVASGNWNNAATWNKGLIPTCNDLVQIANTHNVTVNSAASVSKNVTINTGGILTVASGDLSVGCVAKNNTLTNNGTLTVSGGTLNINGNIISASGSTFNQSGGDIVVDGNDGGIAATSVASGTPIVLLSTNNINWTGGNFTVVDPHANSTATLTFSYNNGLSVEVASNHTLKLGNGVSIDAGGNSTNQFRLDTYTGTGRLNLGNLEINTIAGVNRNVTIPYATPIKGNLTIYSNSEFIGGSVVTVGGNFINNGIFTSTSTLQMSAMTGTTASASAQAQTISGTGVFRNLATSPTANLSSFTVNNTNATGVTLSVPLSVSGTLTLTEGKVNTTTANLLILGTATTTGTLSGGSNLAYITGPFVRTIANSNTAYILYPVGKAAYAPIWLSPSTTAVSVMKAEAFDSNTGTPALGITNLSSTRRWEAPLVSGTLSAINVRLGDSNIQNASIPLQAPSASGSYVNILGDNAAYVAGTTTVPNNIQSTTALSTTDYTGFLSYGQKDPNLGISETVSDKNNIKAYPNPFADVLNISDVSNVKSISVIDITGKTVKTFDKPESTLHLRELNAGMYLVVLNMKDGSRQTIKAIKK</sequence>
<protein>
    <submittedName>
        <fullName evidence="5">T9SS type A sorting domain-containing protein</fullName>
    </submittedName>
</protein>
<dbReference type="InterPro" id="IPR026444">
    <property type="entry name" value="Secre_tail"/>
</dbReference>
<accession>A0A9Q3V472</accession>
<proteinExistence type="predicted"/>
<evidence type="ECO:0000256" key="2">
    <source>
        <dbReference type="SAM" id="SignalP"/>
    </source>
</evidence>
<evidence type="ECO:0000313" key="5">
    <source>
        <dbReference type="EMBL" id="MCD1118057.1"/>
    </source>
</evidence>
<dbReference type="InterPro" id="IPR019316">
    <property type="entry name" value="G8_domain"/>
</dbReference>
<reference evidence="5" key="1">
    <citation type="submission" date="2021-11" db="EMBL/GenBank/DDBJ databases">
        <title>Description of novel Chryseobacterium species.</title>
        <authorList>
            <person name="Saticioglu I.B."/>
            <person name="Ay H."/>
            <person name="Altun S."/>
            <person name="Duman M."/>
        </authorList>
    </citation>
    <scope>NUCLEOTIDE SEQUENCE</scope>
    <source>
        <strain evidence="5">C-17</strain>
    </source>
</reference>
<organism evidence="5 6">
    <name type="scientific">Chryseobacterium turcicum</name>
    <dbReference type="NCBI Taxonomy" id="2898076"/>
    <lineage>
        <taxon>Bacteria</taxon>
        <taxon>Pseudomonadati</taxon>
        <taxon>Bacteroidota</taxon>
        <taxon>Flavobacteriia</taxon>
        <taxon>Flavobacteriales</taxon>
        <taxon>Weeksellaceae</taxon>
        <taxon>Chryseobacterium group</taxon>
        <taxon>Chryseobacterium</taxon>
    </lineage>
</organism>
<evidence type="ECO:0000256" key="1">
    <source>
        <dbReference type="ARBA" id="ARBA00022729"/>
    </source>
</evidence>
<dbReference type="EMBL" id="JAJNAY010000001">
    <property type="protein sequence ID" value="MCD1118057.1"/>
    <property type="molecule type" value="Genomic_DNA"/>
</dbReference>
<evidence type="ECO:0000259" key="3">
    <source>
        <dbReference type="Pfam" id="PF10162"/>
    </source>
</evidence>
<feature type="signal peptide" evidence="2">
    <location>
        <begin position="1"/>
        <end position="17"/>
    </location>
</feature>
<comment type="caution">
    <text evidence="5">The sequence shown here is derived from an EMBL/GenBank/DDBJ whole genome shotgun (WGS) entry which is preliminary data.</text>
</comment>
<dbReference type="AlphaFoldDB" id="A0A9Q3V472"/>
<dbReference type="NCBIfam" id="TIGR04183">
    <property type="entry name" value="Por_Secre_tail"/>
    <property type="match status" value="1"/>
</dbReference>